<comment type="caution">
    <text evidence="1">The sequence shown here is derived from an EMBL/GenBank/DDBJ whole genome shotgun (WGS) entry which is preliminary data.</text>
</comment>
<name>A0A841Z466_9LIST</name>
<accession>A0A841Z466</accession>
<reference evidence="1 2" key="1">
    <citation type="submission" date="2020-03" db="EMBL/GenBank/DDBJ databases">
        <title>Soil Listeria distribution.</title>
        <authorList>
            <person name="Liao J."/>
            <person name="Wiedmann M."/>
        </authorList>
    </citation>
    <scope>NUCLEOTIDE SEQUENCE [LARGE SCALE GENOMIC DNA]</scope>
    <source>
        <strain evidence="1 2">FSL L7-1523</strain>
    </source>
</reference>
<sequence>MQNVRLKDFVEIWNYYAKKSMTEQDAADIIQSAMGNQETFRYFLLADNIKDQFRKEDVCFYFQLVFDDDKRFIEFKGHD</sequence>
<dbReference type="AlphaFoldDB" id="A0A841Z466"/>
<evidence type="ECO:0000313" key="2">
    <source>
        <dbReference type="Proteomes" id="UP000564536"/>
    </source>
</evidence>
<dbReference type="Proteomes" id="UP000564536">
    <property type="component" value="Unassembled WGS sequence"/>
</dbReference>
<dbReference type="EMBL" id="JAARRL010000006">
    <property type="protein sequence ID" value="MBC1499998.1"/>
    <property type="molecule type" value="Genomic_DNA"/>
</dbReference>
<protein>
    <submittedName>
        <fullName evidence="1">Uncharacterized protein</fullName>
    </submittedName>
</protein>
<evidence type="ECO:0000313" key="1">
    <source>
        <dbReference type="EMBL" id="MBC1499998.1"/>
    </source>
</evidence>
<gene>
    <name evidence="1" type="ORF">HB943_05230</name>
</gene>
<dbReference type="RefSeq" id="WP_185425053.1">
    <property type="nucleotide sequence ID" value="NZ_JAARRL010000006.1"/>
</dbReference>
<proteinExistence type="predicted"/>
<organism evidence="1 2">
    <name type="scientific">Listeria weihenstephanensis</name>
    <dbReference type="NCBI Taxonomy" id="1006155"/>
    <lineage>
        <taxon>Bacteria</taxon>
        <taxon>Bacillati</taxon>
        <taxon>Bacillota</taxon>
        <taxon>Bacilli</taxon>
        <taxon>Bacillales</taxon>
        <taxon>Listeriaceae</taxon>
        <taxon>Listeria</taxon>
    </lineage>
</organism>